<evidence type="ECO:0000256" key="1">
    <source>
        <dbReference type="SAM" id="Phobius"/>
    </source>
</evidence>
<comment type="caution">
    <text evidence="2">The sequence shown here is derived from an EMBL/GenBank/DDBJ whole genome shotgun (WGS) entry which is preliminary data.</text>
</comment>
<accession>A0ABS1G7W9</accession>
<sequence>MANIISNGEHFEVFTWELVQRVFLIIGGLGTLLSLFIAIIVFEKGLLQDKLDILGEVSQEVGDKLSLNKHKMNNIIIIDEVLDYINNDSEKFLDPMEDTRLVYYQNEFKAFLKRTEKSYFYLTRGYKSVFFTFITKNNLL</sequence>
<keyword evidence="1" id="KW-0472">Membrane</keyword>
<proteinExistence type="predicted"/>
<name>A0ABS1G7W9_LISIV</name>
<organism evidence="2 3">
    <name type="scientific">Listeria ivanovii subsp. londoniensis</name>
    <dbReference type="NCBI Taxonomy" id="202752"/>
    <lineage>
        <taxon>Bacteria</taxon>
        <taxon>Bacillati</taxon>
        <taxon>Bacillota</taxon>
        <taxon>Bacilli</taxon>
        <taxon>Bacillales</taxon>
        <taxon>Listeriaceae</taxon>
        <taxon>Listeria</taxon>
    </lineage>
</organism>
<keyword evidence="1" id="KW-0812">Transmembrane</keyword>
<evidence type="ECO:0000313" key="2">
    <source>
        <dbReference type="EMBL" id="MBK1962963.1"/>
    </source>
</evidence>
<dbReference type="RefSeq" id="WP_200289201.1">
    <property type="nucleotide sequence ID" value="NZ_JAENOF010000018.1"/>
</dbReference>
<gene>
    <name evidence="2" type="ORF">JI642_12725</name>
</gene>
<keyword evidence="3" id="KW-1185">Reference proteome</keyword>
<dbReference type="EMBL" id="JAENOF010000018">
    <property type="protein sequence ID" value="MBK1962963.1"/>
    <property type="molecule type" value="Genomic_DNA"/>
</dbReference>
<reference evidence="2 3" key="1">
    <citation type="submission" date="2021-01" db="EMBL/GenBank/DDBJ databases">
        <title>Listeria ivanovii strains from Norway.</title>
        <authorList>
            <person name="Fagerlund A."/>
        </authorList>
    </citation>
    <scope>NUCLEOTIDE SEQUENCE [LARGE SCALE GENOMIC DNA]</scope>
    <source>
        <strain evidence="2 3">MF6989</strain>
    </source>
</reference>
<evidence type="ECO:0000313" key="3">
    <source>
        <dbReference type="Proteomes" id="UP000633035"/>
    </source>
</evidence>
<protein>
    <submittedName>
        <fullName evidence="2">Uncharacterized protein</fullName>
    </submittedName>
</protein>
<dbReference type="Proteomes" id="UP000633035">
    <property type="component" value="Unassembled WGS sequence"/>
</dbReference>
<feature type="transmembrane region" description="Helical" evidence="1">
    <location>
        <begin position="22"/>
        <end position="42"/>
    </location>
</feature>
<keyword evidence="1" id="KW-1133">Transmembrane helix</keyword>